<dbReference type="Proteomes" id="UP000784294">
    <property type="component" value="Unassembled WGS sequence"/>
</dbReference>
<sequence>MAWHGFLPLSDAPFRPVANPMTPRTGPLSPAIAMRSSRPSMSSARLYVHSLLSISIFLSTRRFGTHDISLKSRKVTNLASEHHSLGRLRPKLPRQSISLTCCKASLIWPPHFKLPSPCTLIPSYPRALSVLAISSSDRVSPPTSAYDVIGRMARAGFLDPETGWPIARADLPRVQPD</sequence>
<evidence type="ECO:0000313" key="2">
    <source>
        <dbReference type="Proteomes" id="UP000784294"/>
    </source>
</evidence>
<proteinExistence type="predicted"/>
<organism evidence="1 2">
    <name type="scientific">Protopolystoma xenopodis</name>
    <dbReference type="NCBI Taxonomy" id="117903"/>
    <lineage>
        <taxon>Eukaryota</taxon>
        <taxon>Metazoa</taxon>
        <taxon>Spiralia</taxon>
        <taxon>Lophotrochozoa</taxon>
        <taxon>Platyhelminthes</taxon>
        <taxon>Monogenea</taxon>
        <taxon>Polyopisthocotylea</taxon>
        <taxon>Polystomatidea</taxon>
        <taxon>Polystomatidae</taxon>
        <taxon>Protopolystoma</taxon>
    </lineage>
</organism>
<gene>
    <name evidence="1" type="ORF">PXEA_LOCUS11223</name>
</gene>
<reference evidence="1" key="1">
    <citation type="submission" date="2018-11" db="EMBL/GenBank/DDBJ databases">
        <authorList>
            <consortium name="Pathogen Informatics"/>
        </authorList>
    </citation>
    <scope>NUCLEOTIDE SEQUENCE</scope>
</reference>
<name>A0A3S4ZR77_9PLAT</name>
<dbReference type="AlphaFoldDB" id="A0A3S4ZR77"/>
<protein>
    <submittedName>
        <fullName evidence="1">Uncharacterized protein</fullName>
    </submittedName>
</protein>
<dbReference type="EMBL" id="CAAALY010034136">
    <property type="protein sequence ID" value="VEL17783.1"/>
    <property type="molecule type" value="Genomic_DNA"/>
</dbReference>
<accession>A0A3S4ZR77</accession>
<comment type="caution">
    <text evidence="1">The sequence shown here is derived from an EMBL/GenBank/DDBJ whole genome shotgun (WGS) entry which is preliminary data.</text>
</comment>
<keyword evidence="2" id="KW-1185">Reference proteome</keyword>
<evidence type="ECO:0000313" key="1">
    <source>
        <dbReference type="EMBL" id="VEL17783.1"/>
    </source>
</evidence>